<dbReference type="Gene3D" id="3.40.50.300">
    <property type="entry name" value="P-loop containing nucleotide triphosphate hydrolases"/>
    <property type="match status" value="1"/>
</dbReference>
<dbReference type="PANTHER" id="PTHR47642:SF6">
    <property type="entry name" value="ATP-DEPENDENT DNA HELICASE"/>
    <property type="match status" value="1"/>
</dbReference>
<dbReference type="EMBL" id="KV918796">
    <property type="protein sequence ID" value="OSX79176.1"/>
    <property type="molecule type" value="Genomic_DNA"/>
</dbReference>
<accession>A0A1X6PEK8</accession>
<dbReference type="PANTHER" id="PTHR47642">
    <property type="entry name" value="ATP-DEPENDENT DNA HELICASE"/>
    <property type="match status" value="1"/>
</dbReference>
<dbReference type="OrthoDB" id="432234at2759"/>
<evidence type="ECO:0000313" key="1">
    <source>
        <dbReference type="EMBL" id="OSX79176.1"/>
    </source>
</evidence>
<gene>
    <name evidence="1" type="ORF">BU14_0085s0027</name>
</gene>
<dbReference type="InterPro" id="IPR051055">
    <property type="entry name" value="PIF1_helicase"/>
</dbReference>
<organism evidence="1 2">
    <name type="scientific">Porphyra umbilicalis</name>
    <name type="common">Purple laver</name>
    <name type="synonym">Red alga</name>
    <dbReference type="NCBI Taxonomy" id="2786"/>
    <lineage>
        <taxon>Eukaryota</taxon>
        <taxon>Rhodophyta</taxon>
        <taxon>Bangiophyceae</taxon>
        <taxon>Bangiales</taxon>
        <taxon>Bangiaceae</taxon>
        <taxon>Porphyra</taxon>
    </lineage>
</organism>
<name>A0A1X6PEK8_PORUM</name>
<evidence type="ECO:0000313" key="2">
    <source>
        <dbReference type="Proteomes" id="UP000218209"/>
    </source>
</evidence>
<dbReference type="InterPro" id="IPR027417">
    <property type="entry name" value="P-loop_NTPase"/>
</dbReference>
<dbReference type="Proteomes" id="UP000218209">
    <property type="component" value="Unassembled WGS sequence"/>
</dbReference>
<keyword evidence="2" id="KW-1185">Reference proteome</keyword>
<dbReference type="SUPFAM" id="SSF52540">
    <property type="entry name" value="P-loop containing nucleoside triphosphate hydrolases"/>
    <property type="match status" value="1"/>
</dbReference>
<reference evidence="1 2" key="1">
    <citation type="submission" date="2017-03" db="EMBL/GenBank/DDBJ databases">
        <title>WGS assembly of Porphyra umbilicalis.</title>
        <authorList>
            <person name="Brawley S.H."/>
            <person name="Blouin N.A."/>
            <person name="Ficko-Blean E."/>
            <person name="Wheeler G.L."/>
            <person name="Lohr M."/>
            <person name="Goodson H.V."/>
            <person name="Jenkins J.W."/>
            <person name="Blaby-Haas C.E."/>
            <person name="Helliwell K.E."/>
            <person name="Chan C."/>
            <person name="Marriage T."/>
            <person name="Bhattacharya D."/>
            <person name="Klein A.S."/>
            <person name="Badis Y."/>
            <person name="Brodie J."/>
            <person name="Cao Y."/>
            <person name="Collen J."/>
            <person name="Dittami S.M."/>
            <person name="Gachon C.M."/>
            <person name="Green B.R."/>
            <person name="Karpowicz S."/>
            <person name="Kim J.W."/>
            <person name="Kudahl U."/>
            <person name="Lin S."/>
            <person name="Michel G."/>
            <person name="Mittag M."/>
            <person name="Olson B.J."/>
            <person name="Pangilinan J."/>
            <person name="Peng Y."/>
            <person name="Qiu H."/>
            <person name="Shu S."/>
            <person name="Singer J.T."/>
            <person name="Smith A.G."/>
            <person name="Sprecher B.N."/>
            <person name="Wagner V."/>
            <person name="Wang W."/>
            <person name="Wang Z.-Y."/>
            <person name="Yan J."/>
            <person name="Yarish C."/>
            <person name="Zoeuner-Riek S."/>
            <person name="Zhuang Y."/>
            <person name="Zou Y."/>
            <person name="Lindquist E.A."/>
            <person name="Grimwood J."/>
            <person name="Barry K."/>
            <person name="Rokhsar D.S."/>
            <person name="Schmutz J."/>
            <person name="Stiller J.W."/>
            <person name="Grossman A.R."/>
            <person name="Prochnik S.E."/>
        </authorList>
    </citation>
    <scope>NUCLEOTIDE SEQUENCE [LARGE SCALE GENOMIC DNA]</scope>
    <source>
        <strain evidence="1">4086291</strain>
    </source>
</reference>
<evidence type="ECO:0008006" key="3">
    <source>
        <dbReference type="Google" id="ProtNLM"/>
    </source>
</evidence>
<proteinExistence type="predicted"/>
<dbReference type="AlphaFoldDB" id="A0A1X6PEK8"/>
<protein>
    <recommendedName>
        <fullName evidence="3">ATP-dependent DNA helicase</fullName>
    </recommendedName>
</protein>
<sequence length="422" mass="46311">MTSRLCESEVVVVAPTGTAAKTAGGLTYHSFFGFERGYDATGLDPAVEAARLLRTPRSGPVKTRLRLTRVVLLDEISLVRADKLDVMYELMVQTRAASSPPVVWFLFGDFLQLMPVVGAIAFRARCWPAMVGGSFLELAILHRQDEPDMVQAVHDVRVGIYSQAVRAVMGERQVEGASYLAVRDNVLHLMPRVQDVNAHNYSCLDRLAYEDQPRSAVAKDSSRLDPHRDPSLGIDKDVGVSAAPLRAALVDCVAPPCFRHALHARVMLLDNRRRVIGLCHGSVGTTTLYLPCGTPVVRFHDTTLPRGVNVQGLGVHDAGETWVEVECPAVDFTARIFSKPGMLAVRSQLPFVLGWAATVHMAQSLVLSEVVLDLAKAFGAGMVLSAVSRVSKKRNLYVKSFCSSRVYADPLALEMYRTWDRL</sequence>